<name>A0A8B8FXH5_9HEMI</name>
<dbReference type="RefSeq" id="XP_025415517.1">
    <property type="nucleotide sequence ID" value="XM_025559732.1"/>
</dbReference>
<dbReference type="OrthoDB" id="6631244at2759"/>
<gene>
    <name evidence="3 4" type="primary">LOC112687157</name>
</gene>
<sequence>MAEEAYEVMSSMVKSQENGDEYNVFGEIVACKIRKLPIDYSKSTVQHLINNILYDAELGMYNNPPQQYNFNMLYSQSLQTFNYNHPQCVPLKNIYKNSECTSSASSSLSYNAPTPTMSEESSMDEILKC</sequence>
<dbReference type="GeneID" id="112687157"/>
<protein>
    <submittedName>
        <fullName evidence="3 4">Uncharacterized protein LOC112687157 isoform X1</fullName>
    </submittedName>
</protein>
<evidence type="ECO:0000256" key="1">
    <source>
        <dbReference type="SAM" id="MobiDB-lite"/>
    </source>
</evidence>
<organism evidence="2 4">
    <name type="scientific">Sipha flava</name>
    <name type="common">yellow sugarcane aphid</name>
    <dbReference type="NCBI Taxonomy" id="143950"/>
    <lineage>
        <taxon>Eukaryota</taxon>
        <taxon>Metazoa</taxon>
        <taxon>Ecdysozoa</taxon>
        <taxon>Arthropoda</taxon>
        <taxon>Hexapoda</taxon>
        <taxon>Insecta</taxon>
        <taxon>Pterygota</taxon>
        <taxon>Neoptera</taxon>
        <taxon>Paraneoptera</taxon>
        <taxon>Hemiptera</taxon>
        <taxon>Sternorrhyncha</taxon>
        <taxon>Aphidomorpha</taxon>
        <taxon>Aphidoidea</taxon>
        <taxon>Aphididae</taxon>
        <taxon>Sipha</taxon>
    </lineage>
</organism>
<dbReference type="Proteomes" id="UP000694846">
    <property type="component" value="Unplaced"/>
</dbReference>
<dbReference type="RefSeq" id="XP_025415516.1">
    <property type="nucleotide sequence ID" value="XM_025559731.1"/>
</dbReference>
<reference evidence="3 4" key="1">
    <citation type="submission" date="2025-04" db="UniProtKB">
        <authorList>
            <consortium name="RefSeq"/>
        </authorList>
    </citation>
    <scope>IDENTIFICATION</scope>
    <source>
        <tissue evidence="3 4">Whole body</tissue>
    </source>
</reference>
<evidence type="ECO:0000313" key="2">
    <source>
        <dbReference type="Proteomes" id="UP000694846"/>
    </source>
</evidence>
<dbReference type="AlphaFoldDB" id="A0A8B8FXH5"/>
<feature type="compositionally biased region" description="Polar residues" evidence="1">
    <location>
        <begin position="110"/>
        <end position="120"/>
    </location>
</feature>
<evidence type="ECO:0000313" key="4">
    <source>
        <dbReference type="RefSeq" id="XP_025415517.1"/>
    </source>
</evidence>
<proteinExistence type="predicted"/>
<accession>A0A8B8FXH5</accession>
<evidence type="ECO:0000313" key="3">
    <source>
        <dbReference type="RefSeq" id="XP_025415516.1"/>
    </source>
</evidence>
<keyword evidence="2" id="KW-1185">Reference proteome</keyword>
<feature type="region of interest" description="Disordered" evidence="1">
    <location>
        <begin position="102"/>
        <end position="125"/>
    </location>
</feature>